<evidence type="ECO:0000313" key="1">
    <source>
        <dbReference type="EMBL" id="ANN20271.1"/>
    </source>
</evidence>
<dbReference type="STRING" id="31958.SD37_34865"/>
<dbReference type="EMBL" id="CP016174">
    <property type="protein sequence ID" value="ANN20271.1"/>
    <property type="molecule type" value="Genomic_DNA"/>
</dbReference>
<evidence type="ECO:0000313" key="2">
    <source>
        <dbReference type="Proteomes" id="UP000093695"/>
    </source>
</evidence>
<gene>
    <name evidence="1" type="ORF">SD37_34865</name>
</gene>
<protein>
    <submittedName>
        <fullName evidence="1">Uncharacterized protein</fullName>
    </submittedName>
</protein>
<dbReference type="eggNOG" id="ENOG5033I5W">
    <property type="taxonomic scope" value="Bacteria"/>
</dbReference>
<name>A0A193C6P6_AMYOR</name>
<proteinExistence type="predicted"/>
<dbReference type="AlphaFoldDB" id="A0A193C6P6"/>
<dbReference type="Proteomes" id="UP000093695">
    <property type="component" value="Chromosome"/>
</dbReference>
<accession>A0A193C6P6</accession>
<sequence length="69" mass="7208">MAERTLSGQLGGPVPAGIEALADDEKQDLSDAVRDARHRQAKALAEAGEEGLKYVPALLRGAVRKAVGL</sequence>
<dbReference type="RefSeq" id="WP_044856345.1">
    <property type="nucleotide sequence ID" value="NZ_CP016174.1"/>
</dbReference>
<dbReference type="KEGG" id="aori:SD37_34865"/>
<organism evidence="1 2">
    <name type="scientific">Amycolatopsis orientalis</name>
    <name type="common">Nocardia orientalis</name>
    <dbReference type="NCBI Taxonomy" id="31958"/>
    <lineage>
        <taxon>Bacteria</taxon>
        <taxon>Bacillati</taxon>
        <taxon>Actinomycetota</taxon>
        <taxon>Actinomycetes</taxon>
        <taxon>Pseudonocardiales</taxon>
        <taxon>Pseudonocardiaceae</taxon>
        <taxon>Amycolatopsis</taxon>
    </lineage>
</organism>
<keyword evidence="2" id="KW-1185">Reference proteome</keyword>
<reference evidence="1 2" key="1">
    <citation type="journal article" date="2015" name="Genome Announc.">
        <title>Draft Genome Sequence of Norvancomycin-Producing Strain Amycolatopsis orientalis CPCC200066.</title>
        <authorList>
            <person name="Lei X."/>
            <person name="Yuan F."/>
            <person name="Shi Y."/>
            <person name="Li X."/>
            <person name="Wang L."/>
            <person name="Hong B."/>
        </authorList>
    </citation>
    <scope>NUCLEOTIDE SEQUENCE [LARGE SCALE GENOMIC DNA]</scope>
    <source>
        <strain evidence="1 2">B-37</strain>
    </source>
</reference>